<feature type="domain" description="Peptidase S49" evidence="7">
    <location>
        <begin position="376"/>
        <end position="532"/>
    </location>
</feature>
<dbReference type="RefSeq" id="WP_186965849.1">
    <property type="nucleotide sequence ID" value="NZ_JACOOK010000002.1"/>
</dbReference>
<dbReference type="Proteomes" id="UP000636891">
    <property type="component" value="Unassembled WGS sequence"/>
</dbReference>
<dbReference type="InterPro" id="IPR004635">
    <property type="entry name" value="Pept_S49_SppA"/>
</dbReference>
<accession>A0ABR7CKY9</accession>
<comment type="caution">
    <text evidence="8">The sequence shown here is derived from an EMBL/GenBank/DDBJ whole genome shotgun (WGS) entry which is preliminary data.</text>
</comment>
<dbReference type="Gene3D" id="3.90.226.10">
    <property type="entry name" value="2-enoyl-CoA Hydratase, Chain A, domain 1"/>
    <property type="match status" value="3"/>
</dbReference>
<dbReference type="InterPro" id="IPR047272">
    <property type="entry name" value="S49_SppA_C"/>
</dbReference>
<dbReference type="InterPro" id="IPR004634">
    <property type="entry name" value="Pept_S49_pIV"/>
</dbReference>
<dbReference type="EMBL" id="JACOOK010000002">
    <property type="protein sequence ID" value="MBC5616319.1"/>
    <property type="molecule type" value="Genomic_DNA"/>
</dbReference>
<organism evidence="8 9">
    <name type="scientific">Alistipes hominis</name>
    <dbReference type="NCBI Taxonomy" id="2763015"/>
    <lineage>
        <taxon>Bacteria</taxon>
        <taxon>Pseudomonadati</taxon>
        <taxon>Bacteroidota</taxon>
        <taxon>Bacteroidia</taxon>
        <taxon>Bacteroidales</taxon>
        <taxon>Rikenellaceae</taxon>
        <taxon>Alistipes</taxon>
    </lineage>
</organism>
<dbReference type="NCBIfam" id="TIGR00705">
    <property type="entry name" value="SppA_67K"/>
    <property type="match status" value="1"/>
</dbReference>
<evidence type="ECO:0000256" key="2">
    <source>
        <dbReference type="ARBA" id="ARBA00008683"/>
    </source>
</evidence>
<keyword evidence="4" id="KW-0378">Hydrolase</keyword>
<reference evidence="8 9" key="1">
    <citation type="submission" date="2020-08" db="EMBL/GenBank/DDBJ databases">
        <title>Genome public.</title>
        <authorList>
            <person name="Liu C."/>
            <person name="Sun Q."/>
        </authorList>
    </citation>
    <scope>NUCLEOTIDE SEQUENCE [LARGE SCALE GENOMIC DNA]</scope>
    <source>
        <strain evidence="8 9">New-7</strain>
    </source>
</reference>
<dbReference type="CDD" id="cd07018">
    <property type="entry name" value="S49_SppA_67K_type"/>
    <property type="match status" value="1"/>
</dbReference>
<evidence type="ECO:0000256" key="4">
    <source>
        <dbReference type="ARBA" id="ARBA00022801"/>
    </source>
</evidence>
<feature type="domain" description="Peptidase S49" evidence="7">
    <location>
        <begin position="130"/>
        <end position="275"/>
    </location>
</feature>
<evidence type="ECO:0000313" key="9">
    <source>
        <dbReference type="Proteomes" id="UP000636891"/>
    </source>
</evidence>
<dbReference type="SUPFAM" id="SSF52096">
    <property type="entry name" value="ClpP/crotonase"/>
    <property type="match status" value="2"/>
</dbReference>
<dbReference type="Pfam" id="PF01343">
    <property type="entry name" value="Peptidase_S49"/>
    <property type="match status" value="2"/>
</dbReference>
<gene>
    <name evidence="8" type="primary">sppA</name>
    <name evidence="8" type="ORF">H8S08_04695</name>
</gene>
<dbReference type="PANTHER" id="PTHR33209">
    <property type="entry name" value="PROTEASE 4"/>
    <property type="match status" value="1"/>
</dbReference>
<keyword evidence="6" id="KW-0472">Membrane</keyword>
<dbReference type="NCBIfam" id="TIGR00706">
    <property type="entry name" value="SppA_dom"/>
    <property type="match status" value="1"/>
</dbReference>
<proteinExistence type="inferred from homology"/>
<evidence type="ECO:0000256" key="6">
    <source>
        <dbReference type="ARBA" id="ARBA00023136"/>
    </source>
</evidence>
<sequence length="598" mass="65164">MKNFWSTFLACLLALVVANMVIGVFLVMVLAGIGTLFSETVPDVQQKTVLRLDFAEPISDDPSRNPLSEMGFNDLMSMRVARNYALIDVLKAIETAATDDRISGIYLNVSPNMGMGMATMEEIRDALLQFKESGKFIVSYADYYTQGSYYMATAADKVYLNPQGNVTWLGLASGVVFYKGLLDKLGVQVEAIRHGSFKSAVEPFILDKMSPENRLQMDALLGSIWGHVVKRVSDARGIDSAQLQRYASDLALRSARNTVDLKMVDSLVYASDVERMLCEMTDRDEEPEFVSLGTYIDQPKTAVQKLSRNKIAVVYAEGQIVDGKSREGLIGGSSLAARLTRVRTDDQVKAVVLRVNSPGGSALASEVIWHEVEQIRQLKPVIVSMGNMAASGGYYISCPADVILASPVTLTGSIGVFGLMLNGEKGLQDKLGITVDVAKTNPSADMDMAVFGAVGVRPMNQAERDFMQNSVEQVYSAFVGHVAEGRNMTAGQVDSVGGGRVWSGESALRIGLIDGFGGLRDAVALAADRAGVADDFRIVSPEESPDRLTQLLKLFSAETRAELFRGEMGEAYRDYETLRNMLYQNSIQALSPYRVAMP</sequence>
<keyword evidence="9" id="KW-1185">Reference proteome</keyword>
<evidence type="ECO:0000256" key="3">
    <source>
        <dbReference type="ARBA" id="ARBA00022670"/>
    </source>
</evidence>
<comment type="subcellular location">
    <subcellularLocation>
        <location evidence="1">Membrane</location>
    </subcellularLocation>
</comment>
<evidence type="ECO:0000256" key="5">
    <source>
        <dbReference type="ARBA" id="ARBA00022825"/>
    </source>
</evidence>
<dbReference type="CDD" id="cd07023">
    <property type="entry name" value="S49_Sppa_N_C"/>
    <property type="match status" value="1"/>
</dbReference>
<evidence type="ECO:0000259" key="7">
    <source>
        <dbReference type="Pfam" id="PF01343"/>
    </source>
</evidence>
<protein>
    <submittedName>
        <fullName evidence="8">Signal peptide peptidase SppA</fullName>
    </submittedName>
</protein>
<dbReference type="PANTHER" id="PTHR33209:SF1">
    <property type="entry name" value="PEPTIDASE S49 DOMAIN-CONTAINING PROTEIN"/>
    <property type="match status" value="1"/>
</dbReference>
<evidence type="ECO:0000313" key="8">
    <source>
        <dbReference type="EMBL" id="MBC5616319.1"/>
    </source>
</evidence>
<dbReference type="InterPro" id="IPR002142">
    <property type="entry name" value="Peptidase_S49"/>
</dbReference>
<dbReference type="InterPro" id="IPR047217">
    <property type="entry name" value="S49_SppA_67K_type_N"/>
</dbReference>
<dbReference type="PIRSF" id="PIRSF001217">
    <property type="entry name" value="Protease_4_SppA"/>
    <property type="match status" value="1"/>
</dbReference>
<dbReference type="InterPro" id="IPR029045">
    <property type="entry name" value="ClpP/crotonase-like_dom_sf"/>
</dbReference>
<keyword evidence="5" id="KW-0720">Serine protease</keyword>
<name>A0ABR7CKY9_9BACT</name>
<comment type="similarity">
    <text evidence="2">Belongs to the peptidase S49 family.</text>
</comment>
<evidence type="ECO:0000256" key="1">
    <source>
        <dbReference type="ARBA" id="ARBA00004370"/>
    </source>
</evidence>
<keyword evidence="3" id="KW-0645">Protease</keyword>
<dbReference type="Gene3D" id="6.20.330.10">
    <property type="match status" value="1"/>
</dbReference>